<reference evidence="2 3" key="1">
    <citation type="submission" date="2011-07" db="EMBL/GenBank/DDBJ databases">
        <authorList>
            <person name="Coyne R."/>
            <person name="Brami D."/>
            <person name="Johnson J."/>
            <person name="Hostetler J."/>
            <person name="Hannick L."/>
            <person name="Clark T."/>
            <person name="Cassidy-Hanley D."/>
            <person name="Inman J."/>
        </authorList>
    </citation>
    <scope>NUCLEOTIDE SEQUENCE [LARGE SCALE GENOMIC DNA]</scope>
    <source>
        <strain evidence="2 3">G5</strain>
    </source>
</reference>
<organism evidence="2 3">
    <name type="scientific">Ichthyophthirius multifiliis</name>
    <name type="common">White spot disease agent</name>
    <name type="synonym">Ich</name>
    <dbReference type="NCBI Taxonomy" id="5932"/>
    <lineage>
        <taxon>Eukaryota</taxon>
        <taxon>Sar</taxon>
        <taxon>Alveolata</taxon>
        <taxon>Ciliophora</taxon>
        <taxon>Intramacronucleata</taxon>
        <taxon>Oligohymenophorea</taxon>
        <taxon>Hymenostomatida</taxon>
        <taxon>Ophryoglenina</taxon>
        <taxon>Ichthyophthirius</taxon>
    </lineage>
</organism>
<dbReference type="SMART" id="SM01041">
    <property type="entry name" value="BRO1"/>
    <property type="match status" value="1"/>
</dbReference>
<dbReference type="GeneID" id="14908602"/>
<feature type="domain" description="BRO1" evidence="1">
    <location>
        <begin position="3"/>
        <end position="396"/>
    </location>
</feature>
<name>G0QQR9_ICHMU</name>
<dbReference type="OrthoDB" id="303276at2759"/>
<dbReference type="STRING" id="857967.G0QQR9"/>
<dbReference type="PANTHER" id="PTHR23030:SF30">
    <property type="entry name" value="TYROSINE-PROTEIN PHOSPHATASE NON-RECEPTOR TYPE 23"/>
    <property type="match status" value="1"/>
</dbReference>
<dbReference type="Gene3D" id="1.25.40.280">
    <property type="entry name" value="alix/aip1 like domains"/>
    <property type="match status" value="1"/>
</dbReference>
<sequence length="396" mass="45941">MVHRLGIKQNLYLQKQTNQELNLNLNNTQRIQQTTFLQFKNILKNQQNIQNTQTLLKKSKFLYLLIIYKLNIYRFRFEHYQQGAITIPFTWADSFNTQKSVAVPSIQYEKACIWYNLAILYYTEGLSLQESNDSDKRKQAIAKYRQGAWAITQTRNLALNIIPEVRQIHSDLTEENLDILYHLMIANSYVCLFQNLLPQEIKLGSNILAQIAQEASNNFTIGLSKVNECLKQGSSGINQEHLTQTKNSLYFSSVYYMIEASNKMIVYHNSELEDNLKGNHMGLALGYIKKVDNVLKQVLGNQAAMKSLNEQQKQALIALKNQNDQKYNEYNNRNQQIYKEQVSEGVSIEEVSDNLLIKAVEPKEFGVQLTVNEDDFCQFMNDEMNKLINEIKQFAF</sequence>
<evidence type="ECO:0000259" key="1">
    <source>
        <dbReference type="PROSITE" id="PS51180"/>
    </source>
</evidence>
<evidence type="ECO:0000313" key="3">
    <source>
        <dbReference type="Proteomes" id="UP000008983"/>
    </source>
</evidence>
<dbReference type="RefSeq" id="XP_004036426.1">
    <property type="nucleotide sequence ID" value="XM_004036378.1"/>
</dbReference>
<accession>G0QQR9</accession>
<dbReference type="Pfam" id="PF03097">
    <property type="entry name" value="BRO1"/>
    <property type="match status" value="1"/>
</dbReference>
<dbReference type="AlphaFoldDB" id="G0QQR9"/>
<gene>
    <name evidence="2" type="ORF">IMG5_083280</name>
</gene>
<dbReference type="GO" id="GO:0005768">
    <property type="term" value="C:endosome"/>
    <property type="evidence" value="ECO:0007669"/>
    <property type="project" value="TreeGrafter"/>
</dbReference>
<dbReference type="eggNOG" id="KOG2220">
    <property type="taxonomic scope" value="Eukaryota"/>
</dbReference>
<dbReference type="InParanoid" id="G0QQR9"/>
<evidence type="ECO:0000313" key="2">
    <source>
        <dbReference type="EMBL" id="EGR32440.1"/>
    </source>
</evidence>
<proteinExistence type="predicted"/>
<dbReference type="InterPro" id="IPR004328">
    <property type="entry name" value="BRO1_dom"/>
</dbReference>
<protein>
    <recommendedName>
        <fullName evidence="1">BRO1 domain-containing protein</fullName>
    </recommendedName>
</protein>
<dbReference type="GO" id="GO:0043328">
    <property type="term" value="P:protein transport to vacuole involved in ubiquitin-dependent protein catabolic process via the multivesicular body sorting pathway"/>
    <property type="evidence" value="ECO:0007669"/>
    <property type="project" value="TreeGrafter"/>
</dbReference>
<dbReference type="Proteomes" id="UP000008983">
    <property type="component" value="Unassembled WGS sequence"/>
</dbReference>
<dbReference type="PANTHER" id="PTHR23030">
    <property type="entry name" value="PCD6 INTERACTING PROTEIN-RELATED"/>
    <property type="match status" value="1"/>
</dbReference>
<dbReference type="PROSITE" id="PS51180">
    <property type="entry name" value="BRO1"/>
    <property type="match status" value="1"/>
</dbReference>
<dbReference type="InterPro" id="IPR038499">
    <property type="entry name" value="BRO1_sf"/>
</dbReference>
<keyword evidence="3" id="KW-1185">Reference proteome</keyword>
<dbReference type="EMBL" id="GL983673">
    <property type="protein sequence ID" value="EGR32440.1"/>
    <property type="molecule type" value="Genomic_DNA"/>
</dbReference>